<comment type="caution">
    <text evidence="2">The sequence shown here is derived from an EMBL/GenBank/DDBJ whole genome shotgun (WGS) entry which is preliminary data.</text>
</comment>
<sequence length="269" mass="30122">MTKALSFTKYLIGMFGIALTFLIVNSAHAATTISLSAVQSGDLIRGQAFSAVYYYGQDGLRYVFPNDKIYFTWYQNFNTVKWMTDDDLAKIQIGGNVTYKPGVKMIKINSDPRVYAVSEKGTLREIASEEIAKSLYGSTWNKKIDDLPDGFFSNYHFGGRIELATQYSPIAEQKVVSINDDKLLFPATIVRISDAGFSTPTIHVLSGRAVRFINDGPSLHSATEWDRIWGSGTMQVGDTYTRYFDVKGTWTYYSIYDAKSKMTGAIIVE</sequence>
<dbReference type="Proteomes" id="UP000176593">
    <property type="component" value="Unassembled WGS sequence"/>
</dbReference>
<dbReference type="AlphaFoldDB" id="A0A1F7V6Z3"/>
<feature type="signal peptide" evidence="1">
    <location>
        <begin position="1"/>
        <end position="29"/>
    </location>
</feature>
<dbReference type="EMBL" id="MGEQ01000010">
    <property type="protein sequence ID" value="OGL86289.1"/>
    <property type="molecule type" value="Genomic_DNA"/>
</dbReference>
<dbReference type="Gene3D" id="2.60.40.420">
    <property type="entry name" value="Cupredoxins - blue copper proteins"/>
    <property type="match status" value="1"/>
</dbReference>
<reference evidence="2 3" key="1">
    <citation type="journal article" date="2016" name="Nat. Commun.">
        <title>Thousands of microbial genomes shed light on interconnected biogeochemical processes in an aquifer system.</title>
        <authorList>
            <person name="Anantharaman K."/>
            <person name="Brown C.T."/>
            <person name="Hug L.A."/>
            <person name="Sharon I."/>
            <person name="Castelle C.J."/>
            <person name="Probst A.J."/>
            <person name="Thomas B.C."/>
            <person name="Singh A."/>
            <person name="Wilkins M.J."/>
            <person name="Karaoz U."/>
            <person name="Brodie E.L."/>
            <person name="Williams K.H."/>
            <person name="Hubbard S.S."/>
            <person name="Banfield J.F."/>
        </authorList>
    </citation>
    <scope>NUCLEOTIDE SEQUENCE [LARGE SCALE GENOMIC DNA]</scope>
</reference>
<evidence type="ECO:0000256" key="1">
    <source>
        <dbReference type="SAM" id="SignalP"/>
    </source>
</evidence>
<evidence type="ECO:0000313" key="3">
    <source>
        <dbReference type="Proteomes" id="UP000176593"/>
    </source>
</evidence>
<feature type="chain" id="PRO_5009533186" description="EfeO-type cupredoxin-like domain-containing protein" evidence="1">
    <location>
        <begin position="30"/>
        <end position="269"/>
    </location>
</feature>
<evidence type="ECO:0008006" key="4">
    <source>
        <dbReference type="Google" id="ProtNLM"/>
    </source>
</evidence>
<proteinExistence type="predicted"/>
<accession>A0A1F7V6Z3</accession>
<name>A0A1F7V6Z3_9BACT</name>
<protein>
    <recommendedName>
        <fullName evidence="4">EfeO-type cupredoxin-like domain-containing protein</fullName>
    </recommendedName>
</protein>
<keyword evidence="1" id="KW-0732">Signal</keyword>
<dbReference type="SUPFAM" id="SSF49503">
    <property type="entry name" value="Cupredoxins"/>
    <property type="match status" value="1"/>
</dbReference>
<evidence type="ECO:0000313" key="2">
    <source>
        <dbReference type="EMBL" id="OGL86289.1"/>
    </source>
</evidence>
<dbReference type="InterPro" id="IPR008972">
    <property type="entry name" value="Cupredoxin"/>
</dbReference>
<gene>
    <name evidence="2" type="ORF">A3I41_01855</name>
</gene>
<organism evidence="2 3">
    <name type="scientific">Candidatus Uhrbacteria bacterium RIFCSPLOWO2_02_FULL_48_18</name>
    <dbReference type="NCBI Taxonomy" id="1802408"/>
    <lineage>
        <taxon>Bacteria</taxon>
        <taxon>Candidatus Uhriibacteriota</taxon>
    </lineage>
</organism>